<dbReference type="OrthoDB" id="6766811at2759"/>
<dbReference type="AlphaFoldDB" id="A0A834IWZ0"/>
<reference evidence="1" key="1">
    <citation type="submission" date="2020-08" db="EMBL/GenBank/DDBJ databases">
        <title>Genome sequencing and assembly of the red palm weevil Rhynchophorus ferrugineus.</title>
        <authorList>
            <person name="Dias G.B."/>
            <person name="Bergman C.M."/>
            <person name="Manee M."/>
        </authorList>
    </citation>
    <scope>NUCLEOTIDE SEQUENCE</scope>
    <source>
        <strain evidence="1">AA-2017</strain>
        <tissue evidence="1">Whole larva</tissue>
    </source>
</reference>
<gene>
    <name evidence="1" type="ORF">GWI33_004583</name>
</gene>
<name>A0A834IWZ0_RHYFE</name>
<dbReference type="EMBL" id="JAACXV010000238">
    <property type="protein sequence ID" value="KAF7281502.1"/>
    <property type="molecule type" value="Genomic_DNA"/>
</dbReference>
<keyword evidence="2" id="KW-1185">Reference proteome</keyword>
<evidence type="ECO:0000313" key="2">
    <source>
        <dbReference type="Proteomes" id="UP000625711"/>
    </source>
</evidence>
<organism evidence="1 2">
    <name type="scientific">Rhynchophorus ferrugineus</name>
    <name type="common">Red palm weevil</name>
    <name type="synonym">Curculio ferrugineus</name>
    <dbReference type="NCBI Taxonomy" id="354439"/>
    <lineage>
        <taxon>Eukaryota</taxon>
        <taxon>Metazoa</taxon>
        <taxon>Ecdysozoa</taxon>
        <taxon>Arthropoda</taxon>
        <taxon>Hexapoda</taxon>
        <taxon>Insecta</taxon>
        <taxon>Pterygota</taxon>
        <taxon>Neoptera</taxon>
        <taxon>Endopterygota</taxon>
        <taxon>Coleoptera</taxon>
        <taxon>Polyphaga</taxon>
        <taxon>Cucujiformia</taxon>
        <taxon>Curculionidae</taxon>
        <taxon>Dryophthorinae</taxon>
        <taxon>Rhynchophorus</taxon>
    </lineage>
</organism>
<protein>
    <submittedName>
        <fullName evidence="1">Uncharacterized protein</fullName>
    </submittedName>
</protein>
<accession>A0A834IWZ0</accession>
<sequence>MQSQKRNSRSYLLKHNSAASQGIRQIFSSKRKLSVASQTDTLPGFRELTLRPFECMSPEETKYFYSRTVHFLNSFHDYMNKTILNLVSKNDFKFPEVSNYYHIFNMIMKSTKRSTADIGIGDIINTTVIGVNTVDFNDLNDVIDKPRDIVGDVCSKKETEVVNCQYLNRNNVGDGPIEVIKFKNEENDIISNTIKDEMFQFDTERRIYWSRTRQVKSERDIRSGNKIITDTSEENVNCCRTFQSCINENIVLNTKEMEEISDSDEDEEKVITTRINSSLNLMEYTLKKLSARPCDDSSDEEAMDEFISPPVPEVICNYFNSPTLNQISHTPHKVNEMFKKISNDNTNSDECKYDNMYIKYISNQNLVDDGSFCENCKKHCTKKALCQNDDCTVYNNQKRWNADVTSSSDCLSSDEEFKNVFGNGYFHPVKESVKGTQYDSSIKEMPAEPVRSHPLELTERDRYFADEKMLKAIGLFTETGEIRPGILEILETEQKNPSQRPSKNVQFRTERKLDVEVRYNNKNINMDANKSDESISDKETYDVHKGESIRSSAVTVSSLISESDLTDMLPPINDIE</sequence>
<comment type="caution">
    <text evidence="1">The sequence shown here is derived from an EMBL/GenBank/DDBJ whole genome shotgun (WGS) entry which is preliminary data.</text>
</comment>
<dbReference type="Proteomes" id="UP000625711">
    <property type="component" value="Unassembled WGS sequence"/>
</dbReference>
<evidence type="ECO:0000313" key="1">
    <source>
        <dbReference type="EMBL" id="KAF7281502.1"/>
    </source>
</evidence>
<proteinExistence type="predicted"/>